<evidence type="ECO:0000256" key="3">
    <source>
        <dbReference type="RuleBase" id="RU368077"/>
    </source>
</evidence>
<dbReference type="SUPFAM" id="SSF56784">
    <property type="entry name" value="HAD-like"/>
    <property type="match status" value="1"/>
</dbReference>
<name>A0AA37TFB4_9HYPH</name>
<dbReference type="Gene3D" id="3.40.50.1000">
    <property type="entry name" value="HAD superfamily/HAD-like"/>
    <property type="match status" value="1"/>
</dbReference>
<gene>
    <name evidence="4" type="ORF">GCM10007890_43950</name>
</gene>
<dbReference type="EMBL" id="BSPL01000023">
    <property type="protein sequence ID" value="GLS72380.1"/>
    <property type="molecule type" value="Genomic_DNA"/>
</dbReference>
<reference evidence="5" key="1">
    <citation type="journal article" date="2019" name="Int. J. Syst. Evol. Microbiol.">
        <title>The Global Catalogue of Microorganisms (GCM) 10K type strain sequencing project: providing services to taxonomists for standard genome sequencing and annotation.</title>
        <authorList>
            <consortium name="The Broad Institute Genomics Platform"/>
            <consortium name="The Broad Institute Genome Sequencing Center for Infectious Disease"/>
            <person name="Wu L."/>
            <person name="Ma J."/>
        </authorList>
    </citation>
    <scope>NUCLEOTIDE SEQUENCE [LARGE SCALE GENOMIC DNA]</scope>
    <source>
        <strain evidence="5">NBRC 103632</strain>
    </source>
</reference>
<dbReference type="InterPro" id="IPR006439">
    <property type="entry name" value="HAD-SF_hydro_IA"/>
</dbReference>
<comment type="caution">
    <text evidence="4">The sequence shown here is derived from an EMBL/GenBank/DDBJ whole genome shotgun (WGS) entry which is preliminary data.</text>
</comment>
<protein>
    <recommendedName>
        <fullName evidence="3">(S)-2-haloacid dehalogenase</fullName>
        <ecNumber evidence="3">3.8.1.2</ecNumber>
    </recommendedName>
    <alternativeName>
        <fullName evidence="3">2-haloalkanoic acid dehalogenase</fullName>
    </alternativeName>
    <alternativeName>
        <fullName evidence="3">Halocarboxylic acid halidohydrolase</fullName>
    </alternativeName>
    <alternativeName>
        <fullName evidence="3">L-2-haloacid dehalogenase</fullName>
    </alternativeName>
</protein>
<keyword evidence="5" id="KW-1185">Reference proteome</keyword>
<dbReference type="GO" id="GO:0018784">
    <property type="term" value="F:(S)-2-haloacid dehalogenase activity"/>
    <property type="evidence" value="ECO:0007669"/>
    <property type="project" value="UniProtKB-UniRule"/>
</dbReference>
<dbReference type="PANTHER" id="PTHR43316">
    <property type="entry name" value="HYDROLASE, HALOACID DELAHOGENASE-RELATED"/>
    <property type="match status" value="1"/>
</dbReference>
<dbReference type="InterPro" id="IPR023214">
    <property type="entry name" value="HAD_sf"/>
</dbReference>
<comment type="function">
    <text evidence="3">Catalyzes the hydrolytic dehalogenation of small (S)-2-haloalkanoic acids to yield the corresponding (R)-2-hydroxyalkanoic acids.</text>
</comment>
<dbReference type="InterPro" id="IPR051540">
    <property type="entry name" value="S-2-haloacid_dehalogenase"/>
</dbReference>
<evidence type="ECO:0000256" key="2">
    <source>
        <dbReference type="ARBA" id="ARBA00022801"/>
    </source>
</evidence>
<evidence type="ECO:0000313" key="5">
    <source>
        <dbReference type="Proteomes" id="UP001157440"/>
    </source>
</evidence>
<evidence type="ECO:0000313" key="4">
    <source>
        <dbReference type="EMBL" id="GLS72380.1"/>
    </source>
</evidence>
<dbReference type="Pfam" id="PF00702">
    <property type="entry name" value="Hydrolase"/>
    <property type="match status" value="1"/>
</dbReference>
<comment type="catalytic activity">
    <reaction evidence="3">
        <text>an (S)-2-haloacid + H2O = a (2R)-2-hydroxycarboxylate + a halide anion + H(+)</text>
        <dbReference type="Rhea" id="RHEA:11192"/>
        <dbReference type="ChEBI" id="CHEBI:15377"/>
        <dbReference type="ChEBI" id="CHEBI:15378"/>
        <dbReference type="ChEBI" id="CHEBI:16042"/>
        <dbReference type="ChEBI" id="CHEBI:58314"/>
        <dbReference type="ChEBI" id="CHEBI:137405"/>
        <dbReference type="EC" id="3.8.1.2"/>
    </reaction>
</comment>
<organism evidence="4 5">
    <name type="scientific">Methylobacterium tardum</name>
    <dbReference type="NCBI Taxonomy" id="374432"/>
    <lineage>
        <taxon>Bacteria</taxon>
        <taxon>Pseudomonadati</taxon>
        <taxon>Pseudomonadota</taxon>
        <taxon>Alphaproteobacteria</taxon>
        <taxon>Hyphomicrobiales</taxon>
        <taxon>Methylobacteriaceae</taxon>
        <taxon>Methylobacterium</taxon>
    </lineage>
</organism>
<dbReference type="PANTHER" id="PTHR43316:SF3">
    <property type="entry name" value="HALOACID DEHALOGENASE, TYPE II (AFU_ORTHOLOGUE AFUA_2G07750)-RELATED"/>
    <property type="match status" value="1"/>
</dbReference>
<dbReference type="AlphaFoldDB" id="A0AA37TFB4"/>
<sequence length="226" mass="24132">MTRPKVIAFDINETVFSLESIRPRLIALGLPATALEVWFASALRDAFAIAITDRFAPFRSVLDGALASLLSTHGLSGNPEQIAGVLDGMTELEPHADALAAFTVLRSQGFRVIALSNSATASTEKLLRRSGLDPYVEAVLSVDEVQRSKPRPEVYRYAAAEAGVTLDQLALVATHAWDTHGAKAVGLTTGFVARGQTYPNVLLPPDVEGQTLLDVAHGLANLQPHP</sequence>
<dbReference type="InterPro" id="IPR036412">
    <property type="entry name" value="HAD-like_sf"/>
</dbReference>
<keyword evidence="2 3" id="KW-0378">Hydrolase</keyword>
<proteinExistence type="inferred from homology"/>
<dbReference type="InterPro" id="IPR006328">
    <property type="entry name" value="2-HAD"/>
</dbReference>
<evidence type="ECO:0000256" key="1">
    <source>
        <dbReference type="ARBA" id="ARBA00008106"/>
    </source>
</evidence>
<dbReference type="NCBIfam" id="TIGR01493">
    <property type="entry name" value="HAD-SF-IA-v2"/>
    <property type="match status" value="1"/>
</dbReference>
<dbReference type="Gene3D" id="1.10.150.240">
    <property type="entry name" value="Putative phosphatase, domain 2"/>
    <property type="match status" value="1"/>
</dbReference>
<dbReference type="PRINTS" id="PR00413">
    <property type="entry name" value="HADHALOGNASE"/>
</dbReference>
<accession>A0AA37TFB4</accession>
<comment type="similarity">
    <text evidence="1 3">Belongs to the HAD-like hydrolase superfamily. S-2-haloalkanoic acid dehalogenase family.</text>
</comment>
<dbReference type="RefSeq" id="WP_238195305.1">
    <property type="nucleotide sequence ID" value="NZ_BPQZ01000004.1"/>
</dbReference>
<dbReference type="Proteomes" id="UP001157440">
    <property type="component" value="Unassembled WGS sequence"/>
</dbReference>
<dbReference type="InterPro" id="IPR023198">
    <property type="entry name" value="PGP-like_dom2"/>
</dbReference>
<dbReference type="SFLD" id="SFLDG01129">
    <property type="entry name" value="C1.5:_HAD__Beta-PGM__Phosphata"/>
    <property type="match status" value="1"/>
</dbReference>
<dbReference type="NCBIfam" id="TIGR01428">
    <property type="entry name" value="HAD_type_II"/>
    <property type="match status" value="1"/>
</dbReference>
<dbReference type="SFLD" id="SFLDS00003">
    <property type="entry name" value="Haloacid_Dehalogenase"/>
    <property type="match status" value="1"/>
</dbReference>
<dbReference type="EC" id="3.8.1.2" evidence="3"/>